<dbReference type="PRINTS" id="PR01217">
    <property type="entry name" value="PRICHEXTENSN"/>
</dbReference>
<organism evidence="4 5">
    <name type="scientific">Thermus virus P23-77</name>
    <dbReference type="NCBI Taxonomy" id="1714272"/>
    <lineage>
        <taxon>Viruses</taxon>
        <taxon>Singelaviria</taxon>
        <taxon>Helvetiavirae</taxon>
        <taxon>Dividoviricota</taxon>
        <taxon>Laserviricetes</taxon>
        <taxon>Halopanivirales</taxon>
        <taxon>Matsushitaviridae</taxon>
        <taxon>Hukuchivirus</taxon>
        <taxon>Hukuchivirus P2377</taxon>
    </lineage>
</organism>
<keyword evidence="3" id="KW-1133">Transmembrane helix</keyword>
<dbReference type="GeneID" id="11468005"/>
<evidence type="ECO:0000256" key="2">
    <source>
        <dbReference type="SAM" id="MobiDB-lite"/>
    </source>
</evidence>
<keyword evidence="3" id="KW-0812">Transmembrane</keyword>
<dbReference type="OrthoDB" id="32038at10239"/>
<feature type="transmembrane region" description="Helical" evidence="3">
    <location>
        <begin position="6"/>
        <end position="26"/>
    </location>
</feature>
<dbReference type="EMBL" id="GQ403789">
    <property type="protein sequence ID" value="ACV05047.1"/>
    <property type="molecule type" value="Genomic_DNA"/>
</dbReference>
<feature type="compositionally biased region" description="Pro residues" evidence="2">
    <location>
        <begin position="41"/>
        <end position="54"/>
    </location>
</feature>
<evidence type="ECO:0000313" key="4">
    <source>
        <dbReference type="EMBL" id="ACV05047.1"/>
    </source>
</evidence>
<keyword evidence="1" id="KW-0175">Coiled coil</keyword>
<proteinExistence type="predicted"/>
<evidence type="ECO:0000256" key="1">
    <source>
        <dbReference type="SAM" id="Coils"/>
    </source>
</evidence>
<keyword evidence="3" id="KW-0472">Membrane</keyword>
<sequence>MNSDTLLGIAAIGAVGIGGLIALRMLDPSRQPVANPVAQPVVPPSYQPALPPSSQPATGYPVPTYPSPTPVAPTPYPQYPTPTPTPTPAPPTPTPPPTITKGQLCADLKAQLQKVQSLAEDTQKKMNDLVAKGSSADKNCWSYAKREACGIFDICSPALWGNYDACMRYVKGEGARPGNLFNYDDSRAVDQAHQEYAKLKSELETYQAQIDGLKKQLQQLALEGVVC</sequence>
<reference evidence="4 5" key="1">
    <citation type="journal article" date="2009" name="J. Virol.">
        <title>The closest relatives of icosahedral viruses of thermophilic bacteria are among viruses and plasmids of the halophilic archaea.</title>
        <authorList>
            <person name="Jalasvuori M."/>
            <person name="Jaatinen S.T."/>
            <person name="Laurinavicius S."/>
            <person name="Ahola-Iivarinen E."/>
            <person name="Kalkkinen N."/>
            <person name="Bamford D.H."/>
            <person name="Bamford J.K."/>
        </authorList>
    </citation>
    <scope>NUCLEOTIDE SEQUENCE</scope>
</reference>
<evidence type="ECO:0000256" key="3">
    <source>
        <dbReference type="SAM" id="Phobius"/>
    </source>
</evidence>
<protein>
    <submittedName>
        <fullName evidence="4">VP20</fullName>
    </submittedName>
</protein>
<feature type="compositionally biased region" description="Pro residues" evidence="2">
    <location>
        <begin position="63"/>
        <end position="98"/>
    </location>
</feature>
<feature type="coiled-coil region" evidence="1">
    <location>
        <begin position="105"/>
        <end position="132"/>
    </location>
</feature>
<keyword evidence="5" id="KW-1185">Reference proteome</keyword>
<dbReference type="Proteomes" id="UP000000958">
    <property type="component" value="Segment"/>
</dbReference>
<feature type="region of interest" description="Disordered" evidence="2">
    <location>
        <begin position="35"/>
        <end position="101"/>
    </location>
</feature>
<feature type="coiled-coil region" evidence="1">
    <location>
        <begin position="189"/>
        <end position="223"/>
    </location>
</feature>
<evidence type="ECO:0000313" key="5">
    <source>
        <dbReference type="Proteomes" id="UP000000958"/>
    </source>
</evidence>
<dbReference type="RefSeq" id="YP_003169727.1">
    <property type="nucleotide sequence ID" value="NC_013197.1"/>
</dbReference>
<dbReference type="KEGG" id="vg:11468005"/>
<accession>C8CHL8</accession>
<name>C8CHL8_9VIRU</name>